<comment type="caution">
    <text evidence="1">The sequence shown here is derived from an EMBL/GenBank/DDBJ whole genome shotgun (WGS) entry which is preliminary data.</text>
</comment>
<name>A0A939NI01_PRORE</name>
<dbReference type="AlphaFoldDB" id="A0A939NI01"/>
<protein>
    <submittedName>
        <fullName evidence="1">Uncharacterized protein</fullName>
    </submittedName>
</protein>
<reference evidence="1" key="1">
    <citation type="submission" date="2021-03" db="EMBL/GenBank/DDBJ databases">
        <title>Molecular epidemiology and mechanisms of colistin and carbapenem resistance in Enterobacteriaceae from clinical isolates, the environment and porcine samples in Pretoria, South Africa.</title>
        <authorList>
            <person name="Bogoshi D."/>
            <person name="Mbelle N.M."/>
            <person name="Naidoo V."/>
            <person name="Osei Sekyere J."/>
        </authorList>
    </citation>
    <scope>NUCLEOTIDE SEQUENCE</scope>
    <source>
        <strain evidence="1">C052</strain>
    </source>
</reference>
<sequence length="51" mass="5499">MELLLCLFGLFRGSPPHYSACGGFITVPLLYALITLVWGPQSDAGSVAMQR</sequence>
<dbReference type="Proteomes" id="UP000664477">
    <property type="component" value="Unassembled WGS sequence"/>
</dbReference>
<accession>A0A939NI01</accession>
<evidence type="ECO:0000313" key="2">
    <source>
        <dbReference type="Proteomes" id="UP000664477"/>
    </source>
</evidence>
<gene>
    <name evidence="1" type="ORF">J4727_17730</name>
</gene>
<evidence type="ECO:0000313" key="1">
    <source>
        <dbReference type="EMBL" id="MBO1916567.1"/>
    </source>
</evidence>
<proteinExistence type="predicted"/>
<organism evidence="1 2">
    <name type="scientific">Providencia rettgeri</name>
    <dbReference type="NCBI Taxonomy" id="587"/>
    <lineage>
        <taxon>Bacteria</taxon>
        <taxon>Pseudomonadati</taxon>
        <taxon>Pseudomonadota</taxon>
        <taxon>Gammaproteobacteria</taxon>
        <taxon>Enterobacterales</taxon>
        <taxon>Morganellaceae</taxon>
        <taxon>Providencia</taxon>
    </lineage>
</organism>
<dbReference type="EMBL" id="JAGETQ010000153">
    <property type="protein sequence ID" value="MBO1916567.1"/>
    <property type="molecule type" value="Genomic_DNA"/>
</dbReference>